<dbReference type="AlphaFoldDB" id="A0A059NZD6"/>
<sequence length="94" mass="10771">MFIHIGDDHVIQSEDVVAIIDNSLISSSTIIEEMIHNQRKAKQVIETEDHQAKAIVITNDVIYFSPLSVYTLKKRANMMTTLNKLEDYSEESDF</sequence>
<protein>
    <recommendedName>
        <fullName evidence="3">DUF370 domain-containing protein</fullName>
    </recommendedName>
</protein>
<evidence type="ECO:0000313" key="1">
    <source>
        <dbReference type="EMBL" id="CDQ23542.1"/>
    </source>
</evidence>
<dbReference type="NCBIfam" id="NF046065">
    <property type="entry name" value="MtxRegRemB"/>
    <property type="match status" value="1"/>
</dbReference>
<evidence type="ECO:0008006" key="3">
    <source>
        <dbReference type="Google" id="ProtNLM"/>
    </source>
</evidence>
<reference evidence="1 2" key="2">
    <citation type="submission" date="2014-05" db="EMBL/GenBank/DDBJ databases">
        <title>Draft genome sequence of Halobacillus karajensis HK-03.</title>
        <authorList>
            <person name="Khelaifia S."/>
            <person name="Croce O."/>
            <person name="Lagier J.C."/>
            <person name="Raoult D."/>
        </authorList>
    </citation>
    <scope>NUCLEOTIDE SEQUENCE [LARGE SCALE GENOMIC DNA]</scope>
    <source>
        <strain evidence="1 2">HD-03</strain>
    </source>
</reference>
<dbReference type="Proteomes" id="UP000028868">
    <property type="component" value="Unassembled WGS sequence"/>
</dbReference>
<comment type="caution">
    <text evidence="1">The sequence shown here is derived from an EMBL/GenBank/DDBJ whole genome shotgun (WGS) entry which is preliminary data.</text>
</comment>
<proteinExistence type="predicted"/>
<dbReference type="Pfam" id="PF04025">
    <property type="entry name" value="RemA-like"/>
    <property type="match status" value="1"/>
</dbReference>
<accession>A0A059NZD6</accession>
<dbReference type="OrthoDB" id="9811390at2"/>
<dbReference type="RefSeq" id="WP_035507369.1">
    <property type="nucleotide sequence ID" value="NZ_CCDH010000001.1"/>
</dbReference>
<keyword evidence="2" id="KW-1185">Reference proteome</keyword>
<reference evidence="2" key="1">
    <citation type="submission" date="2014-03" db="EMBL/GenBank/DDBJ databases">
        <authorList>
            <person name="Urmite Genomes U."/>
        </authorList>
    </citation>
    <scope>NUCLEOTIDE SEQUENCE [LARGE SCALE GENOMIC DNA]</scope>
    <source>
        <strain evidence="2">HD-03</strain>
    </source>
</reference>
<evidence type="ECO:0000313" key="2">
    <source>
        <dbReference type="Proteomes" id="UP000028868"/>
    </source>
</evidence>
<gene>
    <name evidence="1" type="ORF">BN983_01772</name>
</gene>
<dbReference type="InterPro" id="IPR007169">
    <property type="entry name" value="RemA-like"/>
</dbReference>
<dbReference type="EMBL" id="CCDI010000001">
    <property type="protein sequence ID" value="CDQ23542.1"/>
    <property type="molecule type" value="Genomic_DNA"/>
</dbReference>
<organism evidence="1 2">
    <name type="scientific">Halobacillus karajensis</name>
    <dbReference type="NCBI Taxonomy" id="195088"/>
    <lineage>
        <taxon>Bacteria</taxon>
        <taxon>Bacillati</taxon>
        <taxon>Bacillota</taxon>
        <taxon>Bacilli</taxon>
        <taxon>Bacillales</taxon>
        <taxon>Bacillaceae</taxon>
        <taxon>Halobacillus</taxon>
    </lineage>
</organism>
<name>A0A059NZD6_9BACI</name>